<dbReference type="PANTHER" id="PTHR33021:SF442">
    <property type="entry name" value="PHYTOCYANIN DOMAIN-CONTAINING PROTEIN"/>
    <property type="match status" value="1"/>
</dbReference>
<dbReference type="GO" id="GO:0005886">
    <property type="term" value="C:plasma membrane"/>
    <property type="evidence" value="ECO:0007669"/>
    <property type="project" value="TreeGrafter"/>
</dbReference>
<evidence type="ECO:0000256" key="1">
    <source>
        <dbReference type="ARBA" id="ARBA00023157"/>
    </source>
</evidence>
<dbReference type="InterPro" id="IPR008972">
    <property type="entry name" value="Cupredoxin"/>
</dbReference>
<keyword evidence="3" id="KW-1133">Transmembrane helix</keyword>
<accession>A0A0D3ALS4</accession>
<dbReference type="FunFam" id="2.60.40.420:FF:000034">
    <property type="entry name" value="Cupredoxin superfamily protein"/>
    <property type="match status" value="1"/>
</dbReference>
<sequence>MAWINSKLFFTSLMILVALIGVGVGGTVHKVGDSSGWTMMGVDYQAWASSRTFQVGDSLVFEYNNEFHDVTEVTPHDFELCYSSNPLARYQTGSDTVIVITSGVALVVHIFVNFGFLCSFSNLELAGHGGSMHSSYLLTPLVVVVRSLGPVSPSKLSQDFGNSHVDTWTGADDSNCFTARDRG</sequence>
<dbReference type="GO" id="GO:0009055">
    <property type="term" value="F:electron transfer activity"/>
    <property type="evidence" value="ECO:0007669"/>
    <property type="project" value="InterPro"/>
</dbReference>
<dbReference type="Gramene" id="Bo2g036420.1">
    <property type="protein sequence ID" value="Bo2g036420.1"/>
    <property type="gene ID" value="Bo2g036420"/>
</dbReference>
<dbReference type="InterPro" id="IPR003245">
    <property type="entry name" value="Phytocyanin_dom"/>
</dbReference>
<dbReference type="EnsemblPlants" id="Bo2g036420.1">
    <property type="protein sequence ID" value="Bo2g036420.1"/>
    <property type="gene ID" value="Bo2g036420"/>
</dbReference>
<dbReference type="HOGENOM" id="CLU_1477136_0_0_1"/>
<feature type="domain" description="Phytocyanin" evidence="5">
    <location>
        <begin position="27"/>
        <end position="147"/>
    </location>
</feature>
<evidence type="ECO:0000259" key="5">
    <source>
        <dbReference type="PROSITE" id="PS51485"/>
    </source>
</evidence>
<evidence type="ECO:0000256" key="3">
    <source>
        <dbReference type="SAM" id="Phobius"/>
    </source>
</evidence>
<organism evidence="6 7">
    <name type="scientific">Brassica oleracea var. oleracea</name>
    <dbReference type="NCBI Taxonomy" id="109376"/>
    <lineage>
        <taxon>Eukaryota</taxon>
        <taxon>Viridiplantae</taxon>
        <taxon>Streptophyta</taxon>
        <taxon>Embryophyta</taxon>
        <taxon>Tracheophyta</taxon>
        <taxon>Spermatophyta</taxon>
        <taxon>Magnoliopsida</taxon>
        <taxon>eudicotyledons</taxon>
        <taxon>Gunneridae</taxon>
        <taxon>Pentapetalae</taxon>
        <taxon>rosids</taxon>
        <taxon>malvids</taxon>
        <taxon>Brassicales</taxon>
        <taxon>Brassicaceae</taxon>
        <taxon>Brassiceae</taxon>
        <taxon>Brassica</taxon>
    </lineage>
</organism>
<feature type="transmembrane region" description="Helical" evidence="3">
    <location>
        <begin position="97"/>
        <end position="118"/>
    </location>
</feature>
<dbReference type="Pfam" id="PF02298">
    <property type="entry name" value="Cu_bind_like"/>
    <property type="match status" value="1"/>
</dbReference>
<dbReference type="Proteomes" id="UP000032141">
    <property type="component" value="Chromosome C2"/>
</dbReference>
<keyword evidence="1" id="KW-1015">Disulfide bond</keyword>
<dbReference type="Gene3D" id="2.60.40.420">
    <property type="entry name" value="Cupredoxins - blue copper proteins"/>
    <property type="match status" value="1"/>
</dbReference>
<reference evidence="6" key="2">
    <citation type="submission" date="2015-03" db="UniProtKB">
        <authorList>
            <consortium name="EnsemblPlants"/>
        </authorList>
    </citation>
    <scope>IDENTIFICATION</scope>
</reference>
<keyword evidence="3" id="KW-0472">Membrane</keyword>
<feature type="chain" id="PRO_5002257053" description="Phytocyanin domain-containing protein" evidence="4">
    <location>
        <begin position="26"/>
        <end position="183"/>
    </location>
</feature>
<evidence type="ECO:0000256" key="4">
    <source>
        <dbReference type="SAM" id="SignalP"/>
    </source>
</evidence>
<dbReference type="PANTHER" id="PTHR33021">
    <property type="entry name" value="BLUE COPPER PROTEIN"/>
    <property type="match status" value="1"/>
</dbReference>
<proteinExistence type="predicted"/>
<name>A0A0D3ALS4_BRAOL</name>
<dbReference type="AlphaFoldDB" id="A0A0D3ALS4"/>
<evidence type="ECO:0000313" key="6">
    <source>
        <dbReference type="EnsemblPlants" id="Bo2g036420.1"/>
    </source>
</evidence>
<evidence type="ECO:0000256" key="2">
    <source>
        <dbReference type="ARBA" id="ARBA00023180"/>
    </source>
</evidence>
<protein>
    <recommendedName>
        <fullName evidence="5">Phytocyanin domain-containing protein</fullName>
    </recommendedName>
</protein>
<dbReference type="InterPro" id="IPR039391">
    <property type="entry name" value="Phytocyanin-like"/>
</dbReference>
<evidence type="ECO:0000313" key="7">
    <source>
        <dbReference type="Proteomes" id="UP000032141"/>
    </source>
</evidence>
<keyword evidence="7" id="KW-1185">Reference proteome</keyword>
<feature type="signal peptide" evidence="4">
    <location>
        <begin position="1"/>
        <end position="25"/>
    </location>
</feature>
<keyword evidence="2" id="KW-0325">Glycoprotein</keyword>
<reference evidence="6 7" key="1">
    <citation type="journal article" date="2014" name="Genome Biol.">
        <title>Transcriptome and methylome profiling reveals relics of genome dominance in the mesopolyploid Brassica oleracea.</title>
        <authorList>
            <person name="Parkin I.A."/>
            <person name="Koh C."/>
            <person name="Tang H."/>
            <person name="Robinson S.J."/>
            <person name="Kagale S."/>
            <person name="Clarke W.E."/>
            <person name="Town C.D."/>
            <person name="Nixon J."/>
            <person name="Krishnakumar V."/>
            <person name="Bidwell S.L."/>
            <person name="Denoeud F."/>
            <person name="Belcram H."/>
            <person name="Links M.G."/>
            <person name="Just J."/>
            <person name="Clarke C."/>
            <person name="Bender T."/>
            <person name="Huebert T."/>
            <person name="Mason A.S."/>
            <person name="Pires J.C."/>
            <person name="Barker G."/>
            <person name="Moore J."/>
            <person name="Walley P.G."/>
            <person name="Manoli S."/>
            <person name="Batley J."/>
            <person name="Edwards D."/>
            <person name="Nelson M.N."/>
            <person name="Wang X."/>
            <person name="Paterson A.H."/>
            <person name="King G."/>
            <person name="Bancroft I."/>
            <person name="Chalhoub B."/>
            <person name="Sharpe A.G."/>
        </authorList>
    </citation>
    <scope>NUCLEOTIDE SEQUENCE</scope>
    <source>
        <strain evidence="6 7">cv. TO1000</strain>
    </source>
</reference>
<keyword evidence="3" id="KW-0812">Transmembrane</keyword>
<dbReference type="SUPFAM" id="SSF49503">
    <property type="entry name" value="Cupredoxins"/>
    <property type="match status" value="1"/>
</dbReference>
<keyword evidence="4" id="KW-0732">Signal</keyword>
<dbReference type="PROSITE" id="PS51485">
    <property type="entry name" value="PHYTOCYANIN"/>
    <property type="match status" value="1"/>
</dbReference>
<dbReference type="STRING" id="109376.A0A0D3ALS4"/>